<evidence type="ECO:0000313" key="11">
    <source>
        <dbReference type="Proteomes" id="UP000799771"/>
    </source>
</evidence>
<dbReference type="Proteomes" id="UP000799771">
    <property type="component" value="Unassembled WGS sequence"/>
</dbReference>
<evidence type="ECO:0000313" key="10">
    <source>
        <dbReference type="EMBL" id="KAF2127404.1"/>
    </source>
</evidence>
<sequence>MDSSVKEWKLFFERCVEQRIQSDLFEAAAAQLHAKSPLPGRKLTGLLLQPRSTGVCSVDPRMLIYLERLLASKKVDASDVLSATFQYSKDRSPGTGDHGSSQEPRLINPPELEEIVFHRLAKAFAAEERPVDNTEGLRTIIILARWMQCMVTSHTSDTMIQAMAGIQQQPQQQSINVREGLGMLVVGLIENSRILRLLNNPKTKDLRKSFSQSLSSFVPFLSHNLLGSQGLLQIAGRLEISQKQHDFYDKPGAIEREGNENTSLEVAALQLEAVMDLPLVNTRAGLYVFLNALLIARPLTDTFTILSYLHTRYKMSAQNMATDLVTAAFDILANAMYRSEPGQTMFCIKSFLVNKVPLLLTQLSASIFPMTPEICITQALGHVDPNVFPTFSQGFDDMMGNNSSLANVKHEFLNACALHGLISAITVERLLGESSMQGPPETRYTKKELLDQCKNNFDKINTYVDELENLDGNAGAIVEAVTEFIAHLCETQTTMYLRQICNLLSKKPQALDVILQFTSPASVLRPLCQFLDDWHYDSDQGEFQPVYDEFGAILVFIMAFVYRYDLKYYDIGIGHESFIAQMIERGHQSTPLDDLTEEQGKQLGSWLKGLYDSDKDGLSNDVFASCRPQDFYLIVPTFFQQTVTACSAGVLSFETVKGGLEYLSETFLLPSLIGGLSWMALHAHEQTHNDLDALMRIFHEVILSVPSSGDARAMHSTILAMVSSRLDKCFRTLQRRDPSRTHVEPLLLAIKDNTEYERSIYSSMKELEQWTNAPNSSLSMALRHTVQQLSQWATTASIQPNPPSYTHRQVYASLSILGASKTLHAMMDEVKAQTNAGNGAVALDVATSIICAPIVEDSPINVGWVGSIIPSIPPPRTRINLREMLKHEFINAASLVAIDPLTAETVVRLHRRVEAQLVPTGGDTLQVPVINLPSVHIVDMQSQTISEDIDKAIDEAAAVGITNNLSSMDNKALQRSMEELAGPDGLNLASMGLEAGNTGESDMHADLGNLPDLDLGDMGNMAMDMDMSMDMGGGGDDDWGLDFDNM</sequence>
<keyword evidence="6 9" id="KW-0804">Transcription</keyword>
<organism evidence="10 11">
    <name type="scientific">Dothidotthia symphoricarpi CBS 119687</name>
    <dbReference type="NCBI Taxonomy" id="1392245"/>
    <lineage>
        <taxon>Eukaryota</taxon>
        <taxon>Fungi</taxon>
        <taxon>Dikarya</taxon>
        <taxon>Ascomycota</taxon>
        <taxon>Pezizomycotina</taxon>
        <taxon>Dothideomycetes</taxon>
        <taxon>Pleosporomycetidae</taxon>
        <taxon>Pleosporales</taxon>
        <taxon>Dothidotthiaceae</taxon>
        <taxon>Dothidotthia</taxon>
    </lineage>
</organism>
<keyword evidence="7 9" id="KW-0539">Nucleus</keyword>
<evidence type="ECO:0000256" key="8">
    <source>
        <dbReference type="ARBA" id="ARBA00031256"/>
    </source>
</evidence>
<comment type="subunit">
    <text evidence="9">Component of the Mediator complex.</text>
</comment>
<evidence type="ECO:0000256" key="5">
    <source>
        <dbReference type="ARBA" id="ARBA00023159"/>
    </source>
</evidence>
<dbReference type="PANTHER" id="PTHR35784:SF1">
    <property type="entry name" value="MEDIATOR OF RNA POLYMERASE II TRANSCRIPTION SUBUNIT 5"/>
    <property type="match status" value="1"/>
</dbReference>
<comment type="similarity">
    <text evidence="2 9">Belongs to the Mediator complex subunit 5 family.</text>
</comment>
<keyword evidence="5 9" id="KW-0010">Activator</keyword>
<keyword evidence="4 9" id="KW-0805">Transcription regulation</keyword>
<dbReference type="GO" id="GO:0006357">
    <property type="term" value="P:regulation of transcription by RNA polymerase II"/>
    <property type="evidence" value="ECO:0007669"/>
    <property type="project" value="InterPro"/>
</dbReference>
<keyword evidence="11" id="KW-1185">Reference proteome</keyword>
<name>A0A6A6A8K3_9PLEO</name>
<evidence type="ECO:0000256" key="3">
    <source>
        <dbReference type="ARBA" id="ARBA00020628"/>
    </source>
</evidence>
<evidence type="ECO:0000256" key="6">
    <source>
        <dbReference type="ARBA" id="ARBA00023163"/>
    </source>
</evidence>
<evidence type="ECO:0000256" key="9">
    <source>
        <dbReference type="RuleBase" id="RU364142"/>
    </source>
</evidence>
<dbReference type="GO" id="GO:0016592">
    <property type="term" value="C:mediator complex"/>
    <property type="evidence" value="ECO:0007669"/>
    <property type="project" value="InterPro"/>
</dbReference>
<dbReference type="GO" id="GO:0003712">
    <property type="term" value="F:transcription coregulator activity"/>
    <property type="evidence" value="ECO:0007669"/>
    <property type="project" value="InterPro"/>
</dbReference>
<evidence type="ECO:0000256" key="1">
    <source>
        <dbReference type="ARBA" id="ARBA00004123"/>
    </source>
</evidence>
<proteinExistence type="inferred from homology"/>
<dbReference type="EMBL" id="ML977511">
    <property type="protein sequence ID" value="KAF2127404.1"/>
    <property type="molecule type" value="Genomic_DNA"/>
</dbReference>
<evidence type="ECO:0000256" key="7">
    <source>
        <dbReference type="ARBA" id="ARBA00023242"/>
    </source>
</evidence>
<dbReference type="InterPro" id="IPR014801">
    <property type="entry name" value="Mediator_Med5_fun"/>
</dbReference>
<dbReference type="Pfam" id="PF08689">
    <property type="entry name" value="Med5"/>
    <property type="match status" value="1"/>
</dbReference>
<comment type="subcellular location">
    <subcellularLocation>
        <location evidence="1 9">Nucleus</location>
    </subcellularLocation>
</comment>
<reference evidence="10" key="1">
    <citation type="journal article" date="2020" name="Stud. Mycol.">
        <title>101 Dothideomycetes genomes: a test case for predicting lifestyles and emergence of pathogens.</title>
        <authorList>
            <person name="Haridas S."/>
            <person name="Albert R."/>
            <person name="Binder M."/>
            <person name="Bloem J."/>
            <person name="Labutti K."/>
            <person name="Salamov A."/>
            <person name="Andreopoulos B."/>
            <person name="Baker S."/>
            <person name="Barry K."/>
            <person name="Bills G."/>
            <person name="Bluhm B."/>
            <person name="Cannon C."/>
            <person name="Castanera R."/>
            <person name="Culley D."/>
            <person name="Daum C."/>
            <person name="Ezra D."/>
            <person name="Gonzalez J."/>
            <person name="Henrissat B."/>
            <person name="Kuo A."/>
            <person name="Liang C."/>
            <person name="Lipzen A."/>
            <person name="Lutzoni F."/>
            <person name="Magnuson J."/>
            <person name="Mondo S."/>
            <person name="Nolan M."/>
            <person name="Ohm R."/>
            <person name="Pangilinan J."/>
            <person name="Park H.-J."/>
            <person name="Ramirez L."/>
            <person name="Alfaro M."/>
            <person name="Sun H."/>
            <person name="Tritt A."/>
            <person name="Yoshinaga Y."/>
            <person name="Zwiers L.-H."/>
            <person name="Turgeon B."/>
            <person name="Goodwin S."/>
            <person name="Spatafora J."/>
            <person name="Crous P."/>
            <person name="Grigoriev I."/>
        </authorList>
    </citation>
    <scope>NUCLEOTIDE SEQUENCE</scope>
    <source>
        <strain evidence="10">CBS 119687</strain>
    </source>
</reference>
<evidence type="ECO:0000256" key="4">
    <source>
        <dbReference type="ARBA" id="ARBA00023015"/>
    </source>
</evidence>
<protein>
    <recommendedName>
        <fullName evidence="3 9">Mediator of RNA polymerase II transcription subunit 5</fullName>
    </recommendedName>
    <alternativeName>
        <fullName evidence="8 9">Mediator complex subunit 5</fullName>
    </alternativeName>
</protein>
<dbReference type="PANTHER" id="PTHR35784">
    <property type="entry name" value="MEDIATOR OF RNA POLYMERASE II TRANSCRIPTION SUBUNIT 5"/>
    <property type="match status" value="1"/>
</dbReference>
<dbReference type="OrthoDB" id="5322661at2759"/>
<dbReference type="AlphaFoldDB" id="A0A6A6A8K3"/>
<comment type="function">
    <text evidence="9">Component of the Mediator complex, a coactivator involved in the regulated transcription of nearly all RNA polymerase II-dependent genes. Mediator functions as a bridge to convey information from gene-specific regulatory proteins to the basal RNA polymerase II transcription machinery. Mediator is recruited to promoters by direct interactions with regulatory proteins and serves as a scaffold for the assembly of a functional preinitiation complex with RNA polymerase II and the general transcription factors.</text>
</comment>
<evidence type="ECO:0000256" key="2">
    <source>
        <dbReference type="ARBA" id="ARBA00008782"/>
    </source>
</evidence>
<accession>A0A6A6A8K3</accession>
<gene>
    <name evidence="9" type="primary">MED5</name>
    <name evidence="10" type="ORF">P153DRAFT_345047</name>
</gene>